<evidence type="ECO:0000313" key="1">
    <source>
        <dbReference type="EMBL" id="GEU88068.1"/>
    </source>
</evidence>
<gene>
    <name evidence="1" type="ORF">Tci_060046</name>
</gene>
<organism evidence="1">
    <name type="scientific">Tanacetum cinerariifolium</name>
    <name type="common">Dalmatian daisy</name>
    <name type="synonym">Chrysanthemum cinerariifolium</name>
    <dbReference type="NCBI Taxonomy" id="118510"/>
    <lineage>
        <taxon>Eukaryota</taxon>
        <taxon>Viridiplantae</taxon>
        <taxon>Streptophyta</taxon>
        <taxon>Embryophyta</taxon>
        <taxon>Tracheophyta</taxon>
        <taxon>Spermatophyta</taxon>
        <taxon>Magnoliopsida</taxon>
        <taxon>eudicotyledons</taxon>
        <taxon>Gunneridae</taxon>
        <taxon>Pentapetalae</taxon>
        <taxon>asterids</taxon>
        <taxon>campanulids</taxon>
        <taxon>Asterales</taxon>
        <taxon>Asteraceae</taxon>
        <taxon>Asteroideae</taxon>
        <taxon>Anthemideae</taxon>
        <taxon>Anthemidinae</taxon>
        <taxon>Tanacetum</taxon>
    </lineage>
</organism>
<sequence length="114" mass="13019">MVDNCKKGLGYEIYNAVPPRYTGNFMPPTPDLSFTDLNKFVNKPVVENYKAISTKEEPKVVRKNDDALIIKEWVLGDKEEDVSQPKIKKKTVRPSIIKIESVKSKQQQKLLGKL</sequence>
<comment type="caution">
    <text evidence="1">The sequence shown here is derived from an EMBL/GenBank/DDBJ whole genome shotgun (WGS) entry which is preliminary data.</text>
</comment>
<reference evidence="1" key="1">
    <citation type="journal article" date="2019" name="Sci. Rep.">
        <title>Draft genome of Tanacetum cinerariifolium, the natural source of mosquito coil.</title>
        <authorList>
            <person name="Yamashiro T."/>
            <person name="Shiraishi A."/>
            <person name="Satake H."/>
            <person name="Nakayama K."/>
        </authorList>
    </citation>
    <scope>NUCLEOTIDE SEQUENCE</scope>
</reference>
<accession>A0A6L2NNZ3</accession>
<protein>
    <submittedName>
        <fullName evidence="1">Uncharacterized protein</fullName>
    </submittedName>
</protein>
<dbReference type="EMBL" id="BKCJ010009668">
    <property type="protein sequence ID" value="GEU88068.1"/>
    <property type="molecule type" value="Genomic_DNA"/>
</dbReference>
<name>A0A6L2NNZ3_TANCI</name>
<proteinExistence type="predicted"/>
<dbReference type="AlphaFoldDB" id="A0A6L2NNZ3"/>